<organism evidence="2 3">
    <name type="scientific">Saccharothrix syringae</name>
    <name type="common">Nocardiopsis syringae</name>
    <dbReference type="NCBI Taxonomy" id="103733"/>
    <lineage>
        <taxon>Bacteria</taxon>
        <taxon>Bacillati</taxon>
        <taxon>Actinomycetota</taxon>
        <taxon>Actinomycetes</taxon>
        <taxon>Pseudonocardiales</taxon>
        <taxon>Pseudonocardiaceae</taxon>
        <taxon>Saccharothrix</taxon>
    </lineage>
</organism>
<protein>
    <submittedName>
        <fullName evidence="2">Uncharacterized protein</fullName>
    </submittedName>
</protein>
<dbReference type="RefSeq" id="WP_033432082.1">
    <property type="nucleotide sequence ID" value="NZ_CP034550.1"/>
</dbReference>
<dbReference type="OrthoDB" id="3700436at2"/>
<dbReference type="EMBL" id="CP034550">
    <property type="protein sequence ID" value="QFZ21247.1"/>
    <property type="molecule type" value="Genomic_DNA"/>
</dbReference>
<evidence type="ECO:0000313" key="2">
    <source>
        <dbReference type="EMBL" id="QFZ21247.1"/>
    </source>
</evidence>
<dbReference type="AlphaFoldDB" id="A0A5Q0H4X2"/>
<feature type="chain" id="PRO_5024875757" evidence="1">
    <location>
        <begin position="27"/>
        <end position="103"/>
    </location>
</feature>
<keyword evidence="3" id="KW-1185">Reference proteome</keyword>
<dbReference type="Proteomes" id="UP000325787">
    <property type="component" value="Chromosome"/>
</dbReference>
<feature type="signal peptide" evidence="1">
    <location>
        <begin position="1"/>
        <end position="26"/>
    </location>
</feature>
<reference evidence="3" key="1">
    <citation type="journal article" date="2021" name="Curr. Microbiol.">
        <title>Complete genome of nocamycin-producing strain Saccharothrix syringae NRRL B-16468 reveals the biosynthetic potential for secondary metabolites.</title>
        <authorList>
            <person name="Mo X."/>
            <person name="Yang S."/>
        </authorList>
    </citation>
    <scope>NUCLEOTIDE SEQUENCE [LARGE SCALE GENOMIC DNA]</scope>
    <source>
        <strain evidence="3">ATCC 51364 / DSM 43886 / JCM 6844 / KCTC 9398 / NBRC 14523 / NRRL B-16468 / INA 2240</strain>
    </source>
</reference>
<gene>
    <name evidence="2" type="ORF">EKG83_31120</name>
</gene>
<proteinExistence type="predicted"/>
<keyword evidence="1" id="KW-0732">Signal</keyword>
<dbReference type="KEGG" id="ssyi:EKG83_31120"/>
<name>A0A5Q0H4X2_SACSY</name>
<evidence type="ECO:0000313" key="3">
    <source>
        <dbReference type="Proteomes" id="UP000325787"/>
    </source>
</evidence>
<evidence type="ECO:0000256" key="1">
    <source>
        <dbReference type="SAM" id="SignalP"/>
    </source>
</evidence>
<accession>A0A5Q0H4X2</accession>
<sequence>MVLLRLGVVVAAVAAAVLGPGPTAVAADRANAAGPAGTAGRVTAANQWACAFYLASQGYSGLLVDIGCASGAGGDAVICRGTLRIAGVPAAIAEEGCRKAAET</sequence>